<name>A0A4R7C9U1_9HYPH</name>
<evidence type="ECO:0000256" key="1">
    <source>
        <dbReference type="SAM" id="SignalP"/>
    </source>
</evidence>
<feature type="signal peptide" evidence="1">
    <location>
        <begin position="1"/>
        <end position="25"/>
    </location>
</feature>
<comment type="caution">
    <text evidence="2">The sequence shown here is derived from an EMBL/GenBank/DDBJ whole genome shotgun (WGS) entry which is preliminary data.</text>
</comment>
<gene>
    <name evidence="2" type="ORF">EV668_2111</name>
</gene>
<dbReference type="Proteomes" id="UP000295122">
    <property type="component" value="Unassembled WGS sequence"/>
</dbReference>
<protein>
    <recommendedName>
        <fullName evidence="4">PXPV repeat-containing protein</fullName>
    </recommendedName>
</protein>
<sequence>MLKRLILTLALLIGAFVVTQGPSQAAPLGASAQAQSTAPANVEKAQYYYYRRRYRPRYYGYRRYYRPRAYYYRPPVYRRYYYRPRYYW</sequence>
<proteinExistence type="predicted"/>
<keyword evidence="1" id="KW-0732">Signal</keyword>
<reference evidence="2 3" key="1">
    <citation type="submission" date="2019-03" db="EMBL/GenBank/DDBJ databases">
        <title>Genomic Encyclopedia of Type Strains, Phase IV (KMG-IV): sequencing the most valuable type-strain genomes for metagenomic binning, comparative biology and taxonomic classification.</title>
        <authorList>
            <person name="Goeker M."/>
        </authorList>
    </citation>
    <scope>NUCLEOTIDE SEQUENCE [LARGE SCALE GENOMIC DNA]</scope>
    <source>
        <strain evidence="2 3">DSM 25903</strain>
    </source>
</reference>
<dbReference type="AlphaFoldDB" id="A0A4R7C9U1"/>
<evidence type="ECO:0008006" key="4">
    <source>
        <dbReference type="Google" id="ProtNLM"/>
    </source>
</evidence>
<organism evidence="2 3">
    <name type="scientific">Enterovirga rhinocerotis</name>
    <dbReference type="NCBI Taxonomy" id="1339210"/>
    <lineage>
        <taxon>Bacteria</taxon>
        <taxon>Pseudomonadati</taxon>
        <taxon>Pseudomonadota</taxon>
        <taxon>Alphaproteobacteria</taxon>
        <taxon>Hyphomicrobiales</taxon>
        <taxon>Methylobacteriaceae</taxon>
        <taxon>Enterovirga</taxon>
    </lineage>
</organism>
<evidence type="ECO:0000313" key="3">
    <source>
        <dbReference type="Proteomes" id="UP000295122"/>
    </source>
</evidence>
<accession>A0A4R7C9U1</accession>
<evidence type="ECO:0000313" key="2">
    <source>
        <dbReference type="EMBL" id="TDR94822.1"/>
    </source>
</evidence>
<dbReference type="RefSeq" id="WP_133769679.1">
    <property type="nucleotide sequence ID" value="NZ_SNZR01000011.1"/>
</dbReference>
<keyword evidence="3" id="KW-1185">Reference proteome</keyword>
<feature type="chain" id="PRO_5020972194" description="PXPV repeat-containing protein" evidence="1">
    <location>
        <begin position="26"/>
        <end position="88"/>
    </location>
</feature>
<dbReference type="EMBL" id="SNZR01000011">
    <property type="protein sequence ID" value="TDR94822.1"/>
    <property type="molecule type" value="Genomic_DNA"/>
</dbReference>